<dbReference type="PANTHER" id="PTHR30547:SF0">
    <property type="entry name" value="BLR8175 PROTEIN"/>
    <property type="match status" value="1"/>
</dbReference>
<proteinExistence type="predicted"/>
<dbReference type="EMBL" id="JAXAVX010000002">
    <property type="protein sequence ID" value="MDX8151249.1"/>
    <property type="molecule type" value="Genomic_DNA"/>
</dbReference>
<organism evidence="2 3">
    <name type="scientific">Patulibacter brassicae</name>
    <dbReference type="NCBI Taxonomy" id="1705717"/>
    <lineage>
        <taxon>Bacteria</taxon>
        <taxon>Bacillati</taxon>
        <taxon>Actinomycetota</taxon>
        <taxon>Thermoleophilia</taxon>
        <taxon>Solirubrobacterales</taxon>
        <taxon>Patulibacteraceae</taxon>
        <taxon>Patulibacter</taxon>
    </lineage>
</organism>
<dbReference type="Proteomes" id="UP001277761">
    <property type="component" value="Unassembled WGS sequence"/>
</dbReference>
<evidence type="ECO:0000313" key="2">
    <source>
        <dbReference type="EMBL" id="MDX8151249.1"/>
    </source>
</evidence>
<evidence type="ECO:0000313" key="3">
    <source>
        <dbReference type="Proteomes" id="UP001277761"/>
    </source>
</evidence>
<sequence>MRQLAATWPDEPFVQGRVAQVSWTHHIALLDKLDDPQLHRWYGENAAENGWSRDVFVYQIEGHLHLRQGQALANFDRTLPAPGSDLARELSKSPYLFEWLGLDERVAEAEIERGLIDQLCIRPAVANVPAWTTSCSIAGGPKCSLLR</sequence>
<dbReference type="InterPro" id="IPR053148">
    <property type="entry name" value="PD-DEXK-like_domain"/>
</dbReference>
<dbReference type="RefSeq" id="WP_319953401.1">
    <property type="nucleotide sequence ID" value="NZ_JAXAVX010000002.1"/>
</dbReference>
<protein>
    <submittedName>
        <fullName evidence="2">DUF1016 N-terminal domain-containing protein</fullName>
    </submittedName>
</protein>
<accession>A0ABU4VJD8</accession>
<gene>
    <name evidence="2" type="ORF">SK069_06585</name>
</gene>
<dbReference type="Pfam" id="PF17761">
    <property type="entry name" value="DUF1016_N"/>
    <property type="match status" value="1"/>
</dbReference>
<reference evidence="2 3" key="1">
    <citation type="submission" date="2023-11" db="EMBL/GenBank/DDBJ databases">
        <authorList>
            <person name="Xu M."/>
            <person name="Jiang T."/>
        </authorList>
    </citation>
    <scope>NUCLEOTIDE SEQUENCE [LARGE SCALE GENOMIC DNA]</scope>
    <source>
        <strain evidence="2 3">SD</strain>
    </source>
</reference>
<name>A0ABU4VJD8_9ACTN</name>
<evidence type="ECO:0000259" key="1">
    <source>
        <dbReference type="Pfam" id="PF17761"/>
    </source>
</evidence>
<dbReference type="PANTHER" id="PTHR30547">
    <property type="entry name" value="UNCHARACTERIZED PROTEIN YHCG-RELATED"/>
    <property type="match status" value="1"/>
</dbReference>
<comment type="caution">
    <text evidence="2">The sequence shown here is derived from an EMBL/GenBank/DDBJ whole genome shotgun (WGS) entry which is preliminary data.</text>
</comment>
<feature type="domain" description="YhcG N-terminal" evidence="1">
    <location>
        <begin position="1"/>
        <end position="67"/>
    </location>
</feature>
<dbReference type="InterPro" id="IPR041527">
    <property type="entry name" value="YhcG_N"/>
</dbReference>
<keyword evidence="3" id="KW-1185">Reference proteome</keyword>